<keyword evidence="2" id="KW-1185">Reference proteome</keyword>
<dbReference type="EMBL" id="JBDJAW010000078">
    <property type="protein sequence ID" value="MEN3541157.1"/>
    <property type="molecule type" value="Genomic_DNA"/>
</dbReference>
<gene>
    <name evidence="1" type="ORF">AAH991_39010</name>
</gene>
<proteinExistence type="predicted"/>
<dbReference type="Gene3D" id="1.10.3210.10">
    <property type="entry name" value="Hypothetical protein af1432"/>
    <property type="match status" value="1"/>
</dbReference>
<reference evidence="1 2" key="1">
    <citation type="submission" date="2024-05" db="EMBL/GenBank/DDBJ databases">
        <title>Microbispora sp.ZYX-F-249.</title>
        <authorList>
            <person name="Xie H."/>
        </authorList>
    </citation>
    <scope>NUCLEOTIDE SEQUENCE [LARGE SCALE GENOMIC DNA]</scope>
    <source>
        <strain evidence="1 2">ZYX-F-249</strain>
    </source>
</reference>
<evidence type="ECO:0000313" key="2">
    <source>
        <dbReference type="Proteomes" id="UP001447516"/>
    </source>
</evidence>
<accession>A0ABV0B487</accession>
<protein>
    <recommendedName>
        <fullName evidence="3">HD domain-containing protein</fullName>
    </recommendedName>
</protein>
<dbReference type="SUPFAM" id="SSF109604">
    <property type="entry name" value="HD-domain/PDEase-like"/>
    <property type="match status" value="1"/>
</dbReference>
<sequence>MTCLKDLAEQRRLPDHQVMDQDTLSWIIANRPTAGAAPDALPYEPLLLTPDPAWFRHPRQANSIHGIGHNARVAVLASLLGQEHRLDREELTALCVAAAVHDCRRRDDRADPGHGKRAARWLSRHGGAVTAAFGLVLPPRQLTSACAAIRLHDVPREGRTGADRRAYRLAPMLAELLLAADAMDRYRLPALRWWPDPAYLRVTIPEWLPAVAFDLMAVSEQARLDGATHHQALAHALQTLTGQ</sequence>
<name>A0ABV0B487_9ACTN</name>
<dbReference type="Proteomes" id="UP001447516">
    <property type="component" value="Unassembled WGS sequence"/>
</dbReference>
<dbReference type="RefSeq" id="WP_346230988.1">
    <property type="nucleotide sequence ID" value="NZ_JBDJAW010000078.1"/>
</dbReference>
<organism evidence="1 2">
    <name type="scientific">Microbispora maris</name>
    <dbReference type="NCBI Taxonomy" id="3144104"/>
    <lineage>
        <taxon>Bacteria</taxon>
        <taxon>Bacillati</taxon>
        <taxon>Actinomycetota</taxon>
        <taxon>Actinomycetes</taxon>
        <taxon>Streptosporangiales</taxon>
        <taxon>Streptosporangiaceae</taxon>
        <taxon>Microbispora</taxon>
    </lineage>
</organism>
<evidence type="ECO:0000313" key="1">
    <source>
        <dbReference type="EMBL" id="MEN3541157.1"/>
    </source>
</evidence>
<evidence type="ECO:0008006" key="3">
    <source>
        <dbReference type="Google" id="ProtNLM"/>
    </source>
</evidence>
<comment type="caution">
    <text evidence="1">The sequence shown here is derived from an EMBL/GenBank/DDBJ whole genome shotgun (WGS) entry which is preliminary data.</text>
</comment>